<protein>
    <submittedName>
        <fullName evidence="1">Phosphoglycerate mutase family protein</fullName>
    </submittedName>
</protein>
<dbReference type="InterPro" id="IPR029033">
    <property type="entry name" value="His_PPase_superfam"/>
</dbReference>
<dbReference type="CDD" id="cd07067">
    <property type="entry name" value="HP_PGM_like"/>
    <property type="match status" value="1"/>
</dbReference>
<reference evidence="1" key="2">
    <citation type="journal article" date="2024" name="Antonie Van Leeuwenhoek">
        <title>Roseihalotalea indica gen. nov., sp. nov., a halophilic Bacteroidetes from mesopelagic Southwest Indian Ocean with higher carbohydrate metabolic potential.</title>
        <authorList>
            <person name="Chen B."/>
            <person name="Zhang M."/>
            <person name="Lin D."/>
            <person name="Ye J."/>
            <person name="Tang K."/>
        </authorList>
    </citation>
    <scope>NUCLEOTIDE SEQUENCE</scope>
    <source>
        <strain evidence="1">TK19036</strain>
    </source>
</reference>
<evidence type="ECO:0000313" key="1">
    <source>
        <dbReference type="EMBL" id="WKN36200.1"/>
    </source>
</evidence>
<dbReference type="EMBL" id="CP120682">
    <property type="protein sequence ID" value="WKN36200.1"/>
    <property type="molecule type" value="Genomic_DNA"/>
</dbReference>
<reference evidence="1" key="1">
    <citation type="journal article" date="2023" name="Comput. Struct. Biotechnol. J.">
        <title>Discovery of a novel marine Bacteroidetes with a rich repertoire of carbohydrate-active enzymes.</title>
        <authorList>
            <person name="Chen B."/>
            <person name="Liu G."/>
            <person name="Chen Q."/>
            <person name="Wang H."/>
            <person name="Liu L."/>
            <person name="Tang K."/>
        </authorList>
    </citation>
    <scope>NUCLEOTIDE SEQUENCE</scope>
    <source>
        <strain evidence="1">TK19036</strain>
    </source>
</reference>
<sequence length="188" mass="20354">MQLQSLNRGILGVSMLFSAIASGCQSSSDNNTQLEEVTTLILVRHAEKANDGTDDPPLTEKGETRAATLSDWLAFTDLAAIYSTSYKRNTMTVSPTASQKDLTITTYDAGQQPEDFLTSLLEQYKGETVLVCGHSNTIPPMLNRLLGQETYENLTDSDYNHVFIVTATALGNATVTDLQMDVPAVASP</sequence>
<organism evidence="1">
    <name type="scientific">Roseihalotalea indica</name>
    <dbReference type="NCBI Taxonomy" id="2867963"/>
    <lineage>
        <taxon>Bacteria</taxon>
        <taxon>Pseudomonadati</taxon>
        <taxon>Bacteroidota</taxon>
        <taxon>Cytophagia</taxon>
        <taxon>Cytophagales</taxon>
        <taxon>Catalimonadaceae</taxon>
        <taxon>Roseihalotalea</taxon>
    </lineage>
</organism>
<name>A0AA49GJW1_9BACT</name>
<gene>
    <name evidence="1" type="ORF">K4G66_27935</name>
</gene>
<accession>A0AA49GJW1</accession>
<dbReference type="AlphaFoldDB" id="A0AA49GJW1"/>
<dbReference type="Pfam" id="PF00300">
    <property type="entry name" value="His_Phos_1"/>
    <property type="match status" value="1"/>
</dbReference>
<dbReference type="InterPro" id="IPR013078">
    <property type="entry name" value="His_Pase_superF_clade-1"/>
</dbReference>
<dbReference type="SUPFAM" id="SSF53254">
    <property type="entry name" value="Phosphoglycerate mutase-like"/>
    <property type="match status" value="1"/>
</dbReference>
<dbReference type="Gene3D" id="3.40.50.1240">
    <property type="entry name" value="Phosphoglycerate mutase-like"/>
    <property type="match status" value="1"/>
</dbReference>
<proteinExistence type="predicted"/>